<sequence length="178" mass="19175">ENLQLNGLHQLLVYADDLNMLGENPQTIRENTGILPEESKAIGLEVWTDGDDNGDDDDCGDDGDGVENGGDDGDDDDDGGGGNDGNIDDVMVILRRYINISGYLASKSYLDEGDNVGEMSPGSNAESYPAFAHIGLRENLGKKPQPDNLLRPEIEPGHMVSRLDALTATPQVCMMYSM</sequence>
<feature type="non-terminal residue" evidence="2">
    <location>
        <position position="1"/>
    </location>
</feature>
<evidence type="ECO:0000256" key="1">
    <source>
        <dbReference type="SAM" id="MobiDB-lite"/>
    </source>
</evidence>
<proteinExistence type="predicted"/>
<feature type="compositionally biased region" description="Acidic residues" evidence="1">
    <location>
        <begin position="48"/>
        <end position="79"/>
    </location>
</feature>
<evidence type="ECO:0008006" key="4">
    <source>
        <dbReference type="Google" id="ProtNLM"/>
    </source>
</evidence>
<evidence type="ECO:0000313" key="3">
    <source>
        <dbReference type="Proteomes" id="UP001148838"/>
    </source>
</evidence>
<comment type="caution">
    <text evidence="2">The sequence shown here is derived from an EMBL/GenBank/DDBJ whole genome shotgun (WGS) entry which is preliminary data.</text>
</comment>
<dbReference type="Proteomes" id="UP001148838">
    <property type="component" value="Unassembled WGS sequence"/>
</dbReference>
<feature type="region of interest" description="Disordered" evidence="1">
    <location>
        <begin position="46"/>
        <end position="85"/>
    </location>
</feature>
<gene>
    <name evidence="2" type="ORF">ANN_18059</name>
</gene>
<keyword evidence="3" id="KW-1185">Reference proteome</keyword>
<evidence type="ECO:0000313" key="2">
    <source>
        <dbReference type="EMBL" id="KAJ4435444.1"/>
    </source>
</evidence>
<dbReference type="EMBL" id="JAJSOF020000023">
    <property type="protein sequence ID" value="KAJ4435444.1"/>
    <property type="molecule type" value="Genomic_DNA"/>
</dbReference>
<reference evidence="2 3" key="1">
    <citation type="journal article" date="2022" name="Allergy">
        <title>Genome assembly and annotation of Periplaneta americana reveal a comprehensive cockroach allergen profile.</title>
        <authorList>
            <person name="Wang L."/>
            <person name="Xiong Q."/>
            <person name="Saelim N."/>
            <person name="Wang L."/>
            <person name="Nong W."/>
            <person name="Wan A.T."/>
            <person name="Shi M."/>
            <person name="Liu X."/>
            <person name="Cao Q."/>
            <person name="Hui J.H.L."/>
            <person name="Sookrung N."/>
            <person name="Leung T.F."/>
            <person name="Tungtrongchitr A."/>
            <person name="Tsui S.K.W."/>
        </authorList>
    </citation>
    <scope>NUCLEOTIDE SEQUENCE [LARGE SCALE GENOMIC DNA]</scope>
    <source>
        <strain evidence="2">PWHHKU_190912</strain>
    </source>
</reference>
<protein>
    <recommendedName>
        <fullName evidence="4">Reverse transcriptase domain-containing protein</fullName>
    </recommendedName>
</protein>
<name>A0ABQ8SMN8_PERAM</name>
<accession>A0ABQ8SMN8</accession>
<organism evidence="2 3">
    <name type="scientific">Periplaneta americana</name>
    <name type="common">American cockroach</name>
    <name type="synonym">Blatta americana</name>
    <dbReference type="NCBI Taxonomy" id="6978"/>
    <lineage>
        <taxon>Eukaryota</taxon>
        <taxon>Metazoa</taxon>
        <taxon>Ecdysozoa</taxon>
        <taxon>Arthropoda</taxon>
        <taxon>Hexapoda</taxon>
        <taxon>Insecta</taxon>
        <taxon>Pterygota</taxon>
        <taxon>Neoptera</taxon>
        <taxon>Polyneoptera</taxon>
        <taxon>Dictyoptera</taxon>
        <taxon>Blattodea</taxon>
        <taxon>Blattoidea</taxon>
        <taxon>Blattidae</taxon>
        <taxon>Blattinae</taxon>
        <taxon>Periplaneta</taxon>
    </lineage>
</organism>